<protein>
    <submittedName>
        <fullName evidence="3">Aste57867_21134 protein</fullName>
    </submittedName>
</protein>
<name>A0A485LI00_9STRA</name>
<evidence type="ECO:0000313" key="4">
    <source>
        <dbReference type="Proteomes" id="UP000332933"/>
    </source>
</evidence>
<evidence type="ECO:0000313" key="2">
    <source>
        <dbReference type="EMBL" id="KAF0687053.1"/>
    </source>
</evidence>
<dbReference type="InterPro" id="IPR013216">
    <property type="entry name" value="Methyltransf_11"/>
</dbReference>
<dbReference type="InterPro" id="IPR029063">
    <property type="entry name" value="SAM-dependent_MTases_sf"/>
</dbReference>
<proteinExistence type="predicted"/>
<dbReference type="InterPro" id="IPR039769">
    <property type="entry name" value="Bud23-like"/>
</dbReference>
<evidence type="ECO:0000259" key="1">
    <source>
        <dbReference type="Pfam" id="PF08241"/>
    </source>
</evidence>
<dbReference type="GO" id="GO:0070476">
    <property type="term" value="P:rRNA (guanine-N7)-methylation"/>
    <property type="evidence" value="ECO:0007669"/>
    <property type="project" value="InterPro"/>
</dbReference>
<evidence type="ECO:0000313" key="3">
    <source>
        <dbReference type="EMBL" id="VFT97808.1"/>
    </source>
</evidence>
<organism evidence="3 4">
    <name type="scientific">Aphanomyces stellatus</name>
    <dbReference type="NCBI Taxonomy" id="120398"/>
    <lineage>
        <taxon>Eukaryota</taxon>
        <taxon>Sar</taxon>
        <taxon>Stramenopiles</taxon>
        <taxon>Oomycota</taxon>
        <taxon>Saprolegniomycetes</taxon>
        <taxon>Saprolegniales</taxon>
        <taxon>Verrucalvaceae</taxon>
        <taxon>Aphanomyces</taxon>
    </lineage>
</organism>
<dbReference type="PANTHER" id="PTHR12734:SF0">
    <property type="entry name" value="18S RRNA (GUANINE-N(7))-METHYLTRANSFERASE-RELATED"/>
    <property type="match status" value="1"/>
</dbReference>
<dbReference type="Gene3D" id="3.40.50.150">
    <property type="entry name" value="Vaccinia Virus protein VP39"/>
    <property type="match status" value="1"/>
</dbReference>
<accession>A0A485LI00</accession>
<dbReference type="AlphaFoldDB" id="A0A485LI00"/>
<reference evidence="3 4" key="1">
    <citation type="submission" date="2019-03" db="EMBL/GenBank/DDBJ databases">
        <authorList>
            <person name="Gaulin E."/>
            <person name="Dumas B."/>
        </authorList>
    </citation>
    <scope>NUCLEOTIDE SEQUENCE [LARGE SCALE GENOMIC DNA]</scope>
    <source>
        <strain evidence="3">CBS 568.67</strain>
    </source>
</reference>
<dbReference type="GO" id="GO:0016435">
    <property type="term" value="F:rRNA (guanine) methyltransferase activity"/>
    <property type="evidence" value="ECO:0007669"/>
    <property type="project" value="InterPro"/>
</dbReference>
<gene>
    <name evidence="3" type="primary">Aste57867_21134</name>
    <name evidence="2" type="ORF">As57867_021066</name>
    <name evidence="3" type="ORF">ASTE57867_21134</name>
</gene>
<dbReference type="GO" id="GO:0005730">
    <property type="term" value="C:nucleolus"/>
    <property type="evidence" value="ECO:0007669"/>
    <property type="project" value="TreeGrafter"/>
</dbReference>
<keyword evidence="4" id="KW-1185">Reference proteome</keyword>
<dbReference type="CDD" id="cd02440">
    <property type="entry name" value="AdoMet_MTases"/>
    <property type="match status" value="1"/>
</dbReference>
<feature type="domain" description="Methyltransferase type 11" evidence="1">
    <location>
        <begin position="57"/>
        <end position="145"/>
    </location>
</feature>
<dbReference type="EMBL" id="VJMH01006958">
    <property type="protein sequence ID" value="KAF0687053.1"/>
    <property type="molecule type" value="Genomic_DNA"/>
</dbReference>
<dbReference type="Pfam" id="PF08241">
    <property type="entry name" value="Methyltransf_11"/>
    <property type="match status" value="1"/>
</dbReference>
<dbReference type="Proteomes" id="UP000332933">
    <property type="component" value="Unassembled WGS sequence"/>
</dbReference>
<dbReference type="SUPFAM" id="SSF53335">
    <property type="entry name" value="S-adenosyl-L-methionine-dependent methyltransferases"/>
    <property type="match status" value="1"/>
</dbReference>
<sequence length="312" mass="34874">MPYNRPPPEQRSRQPDRFYSVNQANVYHSDGNNGIQKDLTLMALSLLPADYVSSPLLDLGCGSGLSTQHLPPLSVGIDISLSMLQLAETSHSHGFVCAAAFALPLRSRSFDYVISISMLQWLSPDQLVCFFHELARVMTPTGSAVLQVYPLDLPHANEMLAAARDATGKAVFFVADFPHANSALKWFLCIDVPLSTDSEHVHGKDVCPLARRMDGTCAYRYRRRRGLAMGRLVLEHIQYAWHAYRKLMREHKLQAQGGTDPAKRHRKERRIFPNEERLVGQLIAALGASLTRDDLIGQGDLVVDLMHKTFTV</sequence>
<dbReference type="EMBL" id="CAADRA010006984">
    <property type="protein sequence ID" value="VFT97808.1"/>
    <property type="molecule type" value="Genomic_DNA"/>
</dbReference>
<dbReference type="OrthoDB" id="506498at2759"/>
<reference evidence="2" key="2">
    <citation type="submission" date="2019-06" db="EMBL/GenBank/DDBJ databases">
        <title>Genomics analysis of Aphanomyces spp. identifies a new class of oomycete effector associated with host adaptation.</title>
        <authorList>
            <person name="Gaulin E."/>
        </authorList>
    </citation>
    <scope>NUCLEOTIDE SEQUENCE</scope>
    <source>
        <strain evidence="2">CBS 578.67</strain>
    </source>
</reference>
<dbReference type="PANTHER" id="PTHR12734">
    <property type="entry name" value="METHYLTRANSFERASE-RELATED"/>
    <property type="match status" value="1"/>
</dbReference>